<dbReference type="EMBL" id="JH159159">
    <property type="protein sequence ID" value="EGZ09793.1"/>
    <property type="molecule type" value="Genomic_DNA"/>
</dbReference>
<dbReference type="GeneID" id="20642523"/>
<evidence type="ECO:0000313" key="3">
    <source>
        <dbReference type="Proteomes" id="UP000002640"/>
    </source>
</evidence>
<name>G5A544_PHYSP</name>
<dbReference type="RefSeq" id="XP_009534654.1">
    <property type="nucleotide sequence ID" value="XM_009536359.1"/>
</dbReference>
<dbReference type="KEGG" id="psoj:PHYSODRAFT_305184"/>
<feature type="transmembrane region" description="Helical" evidence="1">
    <location>
        <begin position="254"/>
        <end position="275"/>
    </location>
</feature>
<organism evidence="2 3">
    <name type="scientific">Phytophthora sojae (strain P6497)</name>
    <name type="common">Soybean stem and root rot agent</name>
    <name type="synonym">Phytophthora megasperma f. sp. glycines</name>
    <dbReference type="NCBI Taxonomy" id="1094619"/>
    <lineage>
        <taxon>Eukaryota</taxon>
        <taxon>Sar</taxon>
        <taxon>Stramenopiles</taxon>
        <taxon>Oomycota</taxon>
        <taxon>Peronosporomycetes</taxon>
        <taxon>Peronosporales</taxon>
        <taxon>Peronosporaceae</taxon>
        <taxon>Phytophthora</taxon>
    </lineage>
</organism>
<evidence type="ECO:0000256" key="1">
    <source>
        <dbReference type="SAM" id="Phobius"/>
    </source>
</evidence>
<keyword evidence="1" id="KW-1133">Transmembrane helix</keyword>
<accession>G5A544</accession>
<keyword evidence="3" id="KW-1185">Reference proteome</keyword>
<sequence length="358" mass="38009">MTNVVNTVPRGGTGGDLGLDSRYIEGQLRQGRVVQIEWRGGGGDHEFNIVPQGDGTARVLHANVGVHRPRYEDPRSINDIMVDLRTSTTTTGRGCIDATQRLVRMEIIGNSPMKVRGVVTGTPDRTLLNPAGNPNSYFNAARDRFLAAMEQQEREYLANVRALKMQLGKGTAVGVVISLGLAIVSECRDNTKGRTAGDIVENIGVKTVIGGAGGFTGVVTSRLAEAPLVRLHCFVPVVLSVSCIEQRKRMASNLAGSAGGLIGGAGVPALCLVLASNPVGWAVVLGGIAGGVVGGVLGGIGGAKLDEVLWDESEDTVQHVYEFFSLETKRGETPKVYEEAVVTRHFKAKMEEHPDDSE</sequence>
<dbReference type="AlphaFoldDB" id="G5A544"/>
<dbReference type="Proteomes" id="UP000002640">
    <property type="component" value="Unassembled WGS sequence"/>
</dbReference>
<keyword evidence="1" id="KW-0812">Transmembrane</keyword>
<feature type="transmembrane region" description="Helical" evidence="1">
    <location>
        <begin position="281"/>
        <end position="300"/>
    </location>
</feature>
<dbReference type="InParanoid" id="G5A544"/>
<proteinExistence type="predicted"/>
<gene>
    <name evidence="2" type="ORF">PHYSODRAFT_305184</name>
</gene>
<dbReference type="SMR" id="G5A544"/>
<evidence type="ECO:0000313" key="2">
    <source>
        <dbReference type="EMBL" id="EGZ09793.1"/>
    </source>
</evidence>
<protein>
    <submittedName>
        <fullName evidence="2">Uncharacterized protein</fullName>
    </submittedName>
</protein>
<reference evidence="2 3" key="1">
    <citation type="journal article" date="2006" name="Science">
        <title>Phytophthora genome sequences uncover evolutionary origins and mechanisms of pathogenesis.</title>
        <authorList>
            <person name="Tyler B.M."/>
            <person name="Tripathy S."/>
            <person name="Zhang X."/>
            <person name="Dehal P."/>
            <person name="Jiang R.H."/>
            <person name="Aerts A."/>
            <person name="Arredondo F.D."/>
            <person name="Baxter L."/>
            <person name="Bensasson D."/>
            <person name="Beynon J.L."/>
            <person name="Chapman J."/>
            <person name="Damasceno C.M."/>
            <person name="Dorrance A.E."/>
            <person name="Dou D."/>
            <person name="Dickerman A.W."/>
            <person name="Dubchak I.L."/>
            <person name="Garbelotto M."/>
            <person name="Gijzen M."/>
            <person name="Gordon S.G."/>
            <person name="Govers F."/>
            <person name="Grunwald N.J."/>
            <person name="Huang W."/>
            <person name="Ivors K.L."/>
            <person name="Jones R.W."/>
            <person name="Kamoun S."/>
            <person name="Krampis K."/>
            <person name="Lamour K.H."/>
            <person name="Lee M.K."/>
            <person name="McDonald W.H."/>
            <person name="Medina M."/>
            <person name="Meijer H.J."/>
            <person name="Nordberg E.K."/>
            <person name="Maclean D.J."/>
            <person name="Ospina-Giraldo M.D."/>
            <person name="Morris P.F."/>
            <person name="Phuntumart V."/>
            <person name="Putnam N.H."/>
            <person name="Rash S."/>
            <person name="Rose J.K."/>
            <person name="Sakihama Y."/>
            <person name="Salamov A.A."/>
            <person name="Savidor A."/>
            <person name="Scheuring C.F."/>
            <person name="Smith B.M."/>
            <person name="Sobral B.W."/>
            <person name="Terry A."/>
            <person name="Torto-Alalibo T.A."/>
            <person name="Win J."/>
            <person name="Xu Z."/>
            <person name="Zhang H."/>
            <person name="Grigoriev I.V."/>
            <person name="Rokhsar D.S."/>
            <person name="Boore J.L."/>
        </authorList>
    </citation>
    <scope>NUCLEOTIDE SEQUENCE [LARGE SCALE GENOMIC DNA]</scope>
    <source>
        <strain evidence="2 3">P6497</strain>
    </source>
</reference>
<keyword evidence="1" id="KW-0472">Membrane</keyword>